<sequence>MAALWSRSGASAAPAQIRAPTTSTGQGIAWPAAAVAAPTPSQAAAPDSECAGPIMVNPAPVHSPPERESVCSQLLARFASGAPEPLSTVDRARPVVPRGLCALSLSTAARPFGSLAGHTLSANDLRLGSRFPARVGKQAV</sequence>
<evidence type="ECO:0000313" key="2">
    <source>
        <dbReference type="EMBL" id="GAA2336873.1"/>
    </source>
</evidence>
<gene>
    <name evidence="2" type="ORF">GCM10010246_21550</name>
</gene>
<evidence type="ECO:0000313" key="3">
    <source>
        <dbReference type="Proteomes" id="UP001500253"/>
    </source>
</evidence>
<feature type="region of interest" description="Disordered" evidence="1">
    <location>
        <begin position="1"/>
        <end position="24"/>
    </location>
</feature>
<protein>
    <submittedName>
        <fullName evidence="2">Uncharacterized protein</fullName>
    </submittedName>
</protein>
<reference evidence="2 3" key="1">
    <citation type="journal article" date="2019" name="Int. J. Syst. Evol. Microbiol.">
        <title>The Global Catalogue of Microorganisms (GCM) 10K type strain sequencing project: providing services to taxonomists for standard genome sequencing and annotation.</title>
        <authorList>
            <consortium name="The Broad Institute Genomics Platform"/>
            <consortium name="The Broad Institute Genome Sequencing Center for Infectious Disease"/>
            <person name="Wu L."/>
            <person name="Ma J."/>
        </authorList>
    </citation>
    <scope>NUCLEOTIDE SEQUENCE [LARGE SCALE GENOMIC DNA]</scope>
    <source>
        <strain evidence="2 3">JCM 4316</strain>
    </source>
</reference>
<accession>A0ABN3FT77</accession>
<comment type="caution">
    <text evidence="2">The sequence shown here is derived from an EMBL/GenBank/DDBJ whole genome shotgun (WGS) entry which is preliminary data.</text>
</comment>
<dbReference type="EMBL" id="BAAASD010000006">
    <property type="protein sequence ID" value="GAA2336873.1"/>
    <property type="molecule type" value="Genomic_DNA"/>
</dbReference>
<organism evidence="2 3">
    <name type="scientific">Streptomyces cuspidosporus</name>
    <dbReference type="NCBI Taxonomy" id="66882"/>
    <lineage>
        <taxon>Bacteria</taxon>
        <taxon>Bacillati</taxon>
        <taxon>Actinomycetota</taxon>
        <taxon>Actinomycetes</taxon>
        <taxon>Kitasatosporales</taxon>
        <taxon>Streptomycetaceae</taxon>
        <taxon>Streptomyces</taxon>
    </lineage>
</organism>
<evidence type="ECO:0000256" key="1">
    <source>
        <dbReference type="SAM" id="MobiDB-lite"/>
    </source>
</evidence>
<keyword evidence="3" id="KW-1185">Reference proteome</keyword>
<dbReference type="Proteomes" id="UP001500253">
    <property type="component" value="Unassembled WGS sequence"/>
</dbReference>
<name>A0ABN3FT77_9ACTN</name>
<proteinExistence type="predicted"/>